<dbReference type="PANTHER" id="PTHR12064">
    <property type="entry name" value="METAL TRANSPORTER CNNM"/>
    <property type="match status" value="1"/>
</dbReference>
<dbReference type="GO" id="GO:0016020">
    <property type="term" value="C:membrane"/>
    <property type="evidence" value="ECO:0007669"/>
    <property type="project" value="UniProtKB-UniRule"/>
</dbReference>
<dbReference type="Pfam" id="PF01595">
    <property type="entry name" value="CNNM"/>
    <property type="match status" value="1"/>
</dbReference>
<dbReference type="InterPro" id="IPR046342">
    <property type="entry name" value="CBS_dom_sf"/>
</dbReference>
<sequence>MTKLYLLVSLLAFCSGSSVAYVQTPASQDAIQQAAALLQSVGVTDLCSPSLEDLLNFPKCQHHTQLRGEHTRRFLYDIHDDRPHSTLDYIRNTIGASFCVLGAALASGLTIGLLSLDPIVLLMKSRAATDENDQKRAESLLPLIQQRHLLLVTLLLINTAASEALPMFLHGMFSEIIAVAMAIVLVLVFAEIIPSALFTSSNQIAMAAACSGIVRLFMFVLYPIAYPISSCLDYLLQDNEESESSTYNRNELAALIRIQYDRRQAAKERRRQVLRDETSLQELPENRSSRDLLAVLTGMDSSDGIIKGSDSIVKDLRTHMRRSSSIHSDEVTMIQGALQMKTKCALDLALSHRKVYSISSDAILDEATICKVFSSGYSRIPVYEKNKKTNIMGILMTRQLILVNDTDNCPVSKLPLYVPHCIAPDMNLVDIINLFQTGGSHGRVGHMALVCAQPDIAEKALANDEAVPDEAGWIGILTMEDCIEQLLQEPIMDEMDAAGRLTEIQEDEDEITNSAQVDDNYHPLA</sequence>
<evidence type="ECO:0000313" key="6">
    <source>
        <dbReference type="EMBL" id="CAE0411581.1"/>
    </source>
</evidence>
<dbReference type="SUPFAM" id="SSF54631">
    <property type="entry name" value="CBS-domain pair"/>
    <property type="match status" value="1"/>
</dbReference>
<evidence type="ECO:0000256" key="3">
    <source>
        <dbReference type="SAM" id="Phobius"/>
    </source>
</evidence>
<organism evidence="6">
    <name type="scientific">Amphora coffeiformis</name>
    <dbReference type="NCBI Taxonomy" id="265554"/>
    <lineage>
        <taxon>Eukaryota</taxon>
        <taxon>Sar</taxon>
        <taxon>Stramenopiles</taxon>
        <taxon>Ochrophyta</taxon>
        <taxon>Bacillariophyta</taxon>
        <taxon>Bacillariophyceae</taxon>
        <taxon>Bacillariophycidae</taxon>
        <taxon>Thalassiophysales</taxon>
        <taxon>Catenulaceae</taxon>
        <taxon>Amphora</taxon>
    </lineage>
</organism>
<accession>A0A7S3L724</accession>
<evidence type="ECO:0000256" key="2">
    <source>
        <dbReference type="PROSITE-ProRule" id="PRU01193"/>
    </source>
</evidence>
<feature type="signal peptide" evidence="4">
    <location>
        <begin position="1"/>
        <end position="16"/>
    </location>
</feature>
<keyword evidence="1" id="KW-0677">Repeat</keyword>
<dbReference type="InterPro" id="IPR002550">
    <property type="entry name" value="CNNM"/>
</dbReference>
<dbReference type="AlphaFoldDB" id="A0A7S3L724"/>
<keyword evidence="2 3" id="KW-0812">Transmembrane</keyword>
<dbReference type="GO" id="GO:0005737">
    <property type="term" value="C:cytoplasm"/>
    <property type="evidence" value="ECO:0007669"/>
    <property type="project" value="TreeGrafter"/>
</dbReference>
<evidence type="ECO:0000259" key="5">
    <source>
        <dbReference type="PROSITE" id="PS51846"/>
    </source>
</evidence>
<evidence type="ECO:0000256" key="4">
    <source>
        <dbReference type="SAM" id="SignalP"/>
    </source>
</evidence>
<feature type="transmembrane region" description="Helical" evidence="3">
    <location>
        <begin position="94"/>
        <end position="116"/>
    </location>
</feature>
<feature type="transmembrane region" description="Helical" evidence="3">
    <location>
        <begin position="149"/>
        <end position="170"/>
    </location>
</feature>
<dbReference type="InterPro" id="IPR045095">
    <property type="entry name" value="ACDP"/>
</dbReference>
<proteinExistence type="predicted"/>
<dbReference type="PROSITE" id="PS51846">
    <property type="entry name" value="CNNM"/>
    <property type="match status" value="1"/>
</dbReference>
<reference evidence="6" key="1">
    <citation type="submission" date="2021-01" db="EMBL/GenBank/DDBJ databases">
        <authorList>
            <person name="Corre E."/>
            <person name="Pelletier E."/>
            <person name="Niang G."/>
            <person name="Scheremetjew M."/>
            <person name="Finn R."/>
            <person name="Kale V."/>
            <person name="Holt S."/>
            <person name="Cochrane G."/>
            <person name="Meng A."/>
            <person name="Brown T."/>
            <person name="Cohen L."/>
        </authorList>
    </citation>
    <scope>NUCLEOTIDE SEQUENCE</scope>
    <source>
        <strain evidence="6">CCMP127</strain>
    </source>
</reference>
<feature type="chain" id="PRO_5031095242" description="CNNM transmembrane domain-containing protein" evidence="4">
    <location>
        <begin position="17"/>
        <end position="525"/>
    </location>
</feature>
<dbReference type="GO" id="GO:0030026">
    <property type="term" value="P:intracellular manganese ion homeostasis"/>
    <property type="evidence" value="ECO:0007669"/>
    <property type="project" value="TreeGrafter"/>
</dbReference>
<dbReference type="GO" id="GO:0010960">
    <property type="term" value="P:magnesium ion homeostasis"/>
    <property type="evidence" value="ECO:0007669"/>
    <property type="project" value="InterPro"/>
</dbReference>
<feature type="transmembrane region" description="Helical" evidence="3">
    <location>
        <begin position="204"/>
        <end position="225"/>
    </location>
</feature>
<dbReference type="Gene3D" id="3.10.580.10">
    <property type="entry name" value="CBS-domain"/>
    <property type="match status" value="1"/>
</dbReference>
<name>A0A7S3L724_9STRA</name>
<keyword evidence="4" id="KW-0732">Signal</keyword>
<keyword evidence="2 3" id="KW-1133">Transmembrane helix</keyword>
<gene>
    <name evidence="6" type="ORF">ACOF00016_LOCUS8891</name>
</gene>
<feature type="domain" description="CNNM transmembrane" evidence="5">
    <location>
        <begin position="85"/>
        <end position="269"/>
    </location>
</feature>
<protein>
    <recommendedName>
        <fullName evidence="5">CNNM transmembrane domain-containing protein</fullName>
    </recommendedName>
</protein>
<feature type="transmembrane region" description="Helical" evidence="3">
    <location>
        <begin position="176"/>
        <end position="197"/>
    </location>
</feature>
<evidence type="ECO:0000256" key="1">
    <source>
        <dbReference type="ARBA" id="ARBA00022737"/>
    </source>
</evidence>
<dbReference type="PANTHER" id="PTHR12064:SF97">
    <property type="entry name" value="METAL TRANSPORTER CNNM-5"/>
    <property type="match status" value="1"/>
</dbReference>
<keyword evidence="2 3" id="KW-0472">Membrane</keyword>
<dbReference type="EMBL" id="HBIM01010636">
    <property type="protein sequence ID" value="CAE0411581.1"/>
    <property type="molecule type" value="Transcribed_RNA"/>
</dbReference>